<keyword evidence="1" id="KW-0472">Membrane</keyword>
<dbReference type="EMBL" id="WJJP01000675">
    <property type="protein sequence ID" value="MBD3327033.1"/>
    <property type="molecule type" value="Genomic_DNA"/>
</dbReference>
<organism evidence="2 3">
    <name type="scientific">candidate division KSB3 bacterium</name>
    <dbReference type="NCBI Taxonomy" id="2044937"/>
    <lineage>
        <taxon>Bacteria</taxon>
        <taxon>candidate division KSB3</taxon>
    </lineage>
</organism>
<gene>
    <name evidence="2" type="ORF">GF339_20775</name>
</gene>
<keyword evidence="1" id="KW-0812">Transmembrane</keyword>
<protein>
    <submittedName>
        <fullName evidence="2">Uncharacterized protein</fullName>
    </submittedName>
</protein>
<accession>A0A9D5JZL7</accession>
<evidence type="ECO:0000313" key="3">
    <source>
        <dbReference type="Proteomes" id="UP000649604"/>
    </source>
</evidence>
<dbReference type="Proteomes" id="UP000649604">
    <property type="component" value="Unassembled WGS sequence"/>
</dbReference>
<proteinExistence type="predicted"/>
<dbReference type="AlphaFoldDB" id="A0A9D5JZL7"/>
<keyword evidence="1" id="KW-1133">Transmembrane helix</keyword>
<reference evidence="2" key="1">
    <citation type="submission" date="2019-11" db="EMBL/GenBank/DDBJ databases">
        <title>Microbial mats filling the niche in hypersaline microbial mats.</title>
        <authorList>
            <person name="Wong H.L."/>
            <person name="Macleod F.I."/>
            <person name="White R.A. III"/>
            <person name="Burns B.P."/>
        </authorList>
    </citation>
    <scope>NUCLEOTIDE SEQUENCE</scope>
    <source>
        <strain evidence="2">Rbin_158</strain>
    </source>
</reference>
<evidence type="ECO:0000313" key="2">
    <source>
        <dbReference type="EMBL" id="MBD3327033.1"/>
    </source>
</evidence>
<feature type="non-terminal residue" evidence="2">
    <location>
        <position position="63"/>
    </location>
</feature>
<evidence type="ECO:0000256" key="1">
    <source>
        <dbReference type="SAM" id="Phobius"/>
    </source>
</evidence>
<comment type="caution">
    <text evidence="2">The sequence shown here is derived from an EMBL/GenBank/DDBJ whole genome shotgun (WGS) entry which is preliminary data.</text>
</comment>
<name>A0A9D5JZL7_9BACT</name>
<sequence>MTFQGSAWLHWGLLLGWIALLSFFFAKVEIHIEGEAGWAANLPTWRIERHWLLDLLWGGRPMT</sequence>
<feature type="transmembrane region" description="Helical" evidence="1">
    <location>
        <begin position="6"/>
        <end position="26"/>
    </location>
</feature>